<evidence type="ECO:0000256" key="1">
    <source>
        <dbReference type="ARBA" id="ARBA00023125"/>
    </source>
</evidence>
<keyword evidence="4" id="KW-1185">Reference proteome</keyword>
<gene>
    <name evidence="3" type="ORF">B5808_16635</name>
</gene>
<dbReference type="PRINTS" id="PR00455">
    <property type="entry name" value="HTHTETR"/>
</dbReference>
<accession>A0A1X9LTY9</accession>
<dbReference type="STRING" id="1619308.B5808_16635"/>
<dbReference type="PANTHER" id="PTHR30055:SF209">
    <property type="entry name" value="POSSIBLE TRANSCRIPTIONAL REGULATORY PROTEIN (PROBABLY TETR-FAMILY)"/>
    <property type="match status" value="1"/>
</dbReference>
<dbReference type="Proteomes" id="UP000192775">
    <property type="component" value="Chromosome"/>
</dbReference>
<dbReference type="PROSITE" id="PS50977">
    <property type="entry name" value="HTH_TETR_2"/>
    <property type="match status" value="1"/>
</dbReference>
<dbReference type="Gene3D" id="1.10.357.10">
    <property type="entry name" value="Tetracycline Repressor, domain 2"/>
    <property type="match status" value="1"/>
</dbReference>
<dbReference type="InterPro" id="IPR001647">
    <property type="entry name" value="HTH_TetR"/>
</dbReference>
<dbReference type="InterPro" id="IPR050109">
    <property type="entry name" value="HTH-type_TetR-like_transc_reg"/>
</dbReference>
<dbReference type="PROSITE" id="PS01081">
    <property type="entry name" value="HTH_TETR_1"/>
    <property type="match status" value="1"/>
</dbReference>
<dbReference type="GO" id="GO:0000976">
    <property type="term" value="F:transcription cis-regulatory region binding"/>
    <property type="evidence" value="ECO:0007669"/>
    <property type="project" value="TreeGrafter"/>
</dbReference>
<evidence type="ECO:0000256" key="2">
    <source>
        <dbReference type="SAM" id="MobiDB-lite"/>
    </source>
</evidence>
<dbReference type="InterPro" id="IPR023772">
    <property type="entry name" value="DNA-bd_HTH_TetR-type_CS"/>
</dbReference>
<dbReference type="PANTHER" id="PTHR30055">
    <property type="entry name" value="HTH-TYPE TRANSCRIPTIONAL REGULATOR RUTR"/>
    <property type="match status" value="1"/>
</dbReference>
<dbReference type="SUPFAM" id="SSF46689">
    <property type="entry name" value="Homeodomain-like"/>
    <property type="match status" value="1"/>
</dbReference>
<evidence type="ECO:0000313" key="3">
    <source>
        <dbReference type="EMBL" id="ARJ06669.1"/>
    </source>
</evidence>
<dbReference type="EMBL" id="CP020715">
    <property type="protein sequence ID" value="ARJ06669.1"/>
    <property type="molecule type" value="Genomic_DNA"/>
</dbReference>
<dbReference type="RefSeq" id="WP_085020807.1">
    <property type="nucleotide sequence ID" value="NZ_BMHD01000001.1"/>
</dbReference>
<feature type="region of interest" description="Disordered" evidence="2">
    <location>
        <begin position="1"/>
        <end position="26"/>
    </location>
</feature>
<feature type="compositionally biased region" description="Basic and acidic residues" evidence="2">
    <location>
        <begin position="14"/>
        <end position="26"/>
    </location>
</feature>
<organism evidence="3 4">
    <name type="scientific">Cnuibacter physcomitrellae</name>
    <dbReference type="NCBI Taxonomy" id="1619308"/>
    <lineage>
        <taxon>Bacteria</taxon>
        <taxon>Bacillati</taxon>
        <taxon>Actinomycetota</taxon>
        <taxon>Actinomycetes</taxon>
        <taxon>Micrococcales</taxon>
        <taxon>Microbacteriaceae</taxon>
        <taxon>Cnuibacter</taxon>
    </lineage>
</organism>
<dbReference type="KEGG" id="cphy:B5808_16635"/>
<protein>
    <submittedName>
        <fullName evidence="3">Uncharacterized protein</fullName>
    </submittedName>
</protein>
<reference evidence="3 4" key="1">
    <citation type="submission" date="2017-04" db="EMBL/GenBank/DDBJ databases">
        <authorList>
            <person name="Afonso C.L."/>
            <person name="Miller P.J."/>
            <person name="Scott M.A."/>
            <person name="Spackman E."/>
            <person name="Goraichik I."/>
            <person name="Dimitrov K.M."/>
            <person name="Suarez D.L."/>
            <person name="Swayne D.E."/>
        </authorList>
    </citation>
    <scope>NUCLEOTIDE SEQUENCE [LARGE SCALE GENOMIC DNA]</scope>
    <source>
        <strain evidence="4">XA(T)</strain>
    </source>
</reference>
<dbReference type="GO" id="GO:0003700">
    <property type="term" value="F:DNA-binding transcription factor activity"/>
    <property type="evidence" value="ECO:0007669"/>
    <property type="project" value="TreeGrafter"/>
</dbReference>
<dbReference type="AlphaFoldDB" id="A0A1X9LTY9"/>
<dbReference type="Pfam" id="PF00440">
    <property type="entry name" value="TetR_N"/>
    <property type="match status" value="1"/>
</dbReference>
<name>A0A1X9LTY9_9MICO</name>
<keyword evidence="1" id="KW-0238">DNA-binding</keyword>
<sequence length="204" mass="22180">MEKRTALPLQRAQEVSRPERSDAARNRESLLETARRIIAAEGVDALTMDRLAADSGLGKGTVFRRFESKAGLFTALLDSTEKEFQRRYIFGPPPLGPGSPPVERLVAYGRERIRVFDTQSDLLREADAPAAAFDPAASGAGTASEAHIAMLLRQSGADLDVPVTAFMLLAALRAVMVLPRDARQRIGVARLADGWESLVRSLLP</sequence>
<dbReference type="InterPro" id="IPR009057">
    <property type="entry name" value="Homeodomain-like_sf"/>
</dbReference>
<proteinExistence type="predicted"/>
<evidence type="ECO:0000313" key="4">
    <source>
        <dbReference type="Proteomes" id="UP000192775"/>
    </source>
</evidence>